<feature type="region of interest" description="Disordered" evidence="1">
    <location>
        <begin position="212"/>
        <end position="239"/>
    </location>
</feature>
<evidence type="ECO:0000313" key="3">
    <source>
        <dbReference type="EMBL" id="KAL3086018.1"/>
    </source>
</evidence>
<dbReference type="AlphaFoldDB" id="A0ABD2J6H4"/>
<dbReference type="Proteomes" id="UP001620626">
    <property type="component" value="Unassembled WGS sequence"/>
</dbReference>
<sequence length="569" mass="65271">MCSSEESSRSASSRRANNLNLLTVTPAFPIPISSDILFNKEVVVNFARNRLPSAFAIDELSPDSQFKLFSPDNLLSDRLSLVSNESISSVSETEKDRSPIDQDKICAQLSDWFIRSMEERKWAELTEGIDFRDEVDPVRHFGPALSPGTLCEMHRHSERSGDDDKSGAKSAEEFHRREGNSVFYAICDESTAQMASTSRSCDLSARCCDFSPPPPPMDRRRRHSSEWRQSVEKGTEGQGLLAKRTNSIQQLISALSENSPPSPKSLRRFDALRTFPFPSLRVPFRKWRPPKKEFIYEHSKPMDFITQLALQKHRCAGCGLKLDHVYVKRTLYCHYFSKLFCQCCHQGTKTRIPALILHEWNFKEYPVSDIALKFLLDNADQPVFDVRLVNPGLYRRAKNLRKFRKLRVKISHMLPFVQMCKSAAELMTENGILRTMFASVPKRFLSLESVDVYSLLDFERIANKNLIELVEPLASRGAAHIENCERCRQNAFLCQVCMDNNDLLFPFQTERCYRCDGCGSLTHWKCYRKVPNDGQAEGEVRCEKCERIRRKKCRLQRNVSTDRSACGSE</sequence>
<feature type="compositionally biased region" description="Basic and acidic residues" evidence="1">
    <location>
        <begin position="224"/>
        <end position="235"/>
    </location>
</feature>
<feature type="region of interest" description="Disordered" evidence="1">
    <location>
        <begin position="154"/>
        <end position="174"/>
    </location>
</feature>
<dbReference type="PANTHER" id="PTHR45971:SF1">
    <property type="entry name" value="RUBICON, ISOFORM A"/>
    <property type="match status" value="1"/>
</dbReference>
<keyword evidence="4" id="KW-1185">Reference proteome</keyword>
<reference evidence="3 4" key="1">
    <citation type="submission" date="2024-10" db="EMBL/GenBank/DDBJ databases">
        <authorList>
            <person name="Kim D."/>
        </authorList>
    </citation>
    <scope>NUCLEOTIDE SEQUENCE [LARGE SCALE GENOMIC DNA]</scope>
    <source>
        <strain evidence="3">BH-2024</strain>
    </source>
</reference>
<feature type="domain" description="Rubicon Homology" evidence="2">
    <location>
        <begin position="331"/>
        <end position="552"/>
    </location>
</feature>
<evidence type="ECO:0000313" key="4">
    <source>
        <dbReference type="Proteomes" id="UP001620626"/>
    </source>
</evidence>
<comment type="caution">
    <text evidence="3">The sequence shown here is derived from an EMBL/GenBank/DDBJ whole genome shotgun (WGS) entry which is preliminary data.</text>
</comment>
<proteinExistence type="predicted"/>
<dbReference type="PANTHER" id="PTHR45971">
    <property type="entry name" value="PHOX (PX) DOMAIN-CONTAINING PROTEIN"/>
    <property type="match status" value="1"/>
</dbReference>
<dbReference type="EMBL" id="JBICBT010001050">
    <property type="protein sequence ID" value="KAL3086018.1"/>
    <property type="molecule type" value="Genomic_DNA"/>
</dbReference>
<dbReference type="Pfam" id="PF13901">
    <property type="entry name" value="RH_dom"/>
    <property type="match status" value="1"/>
</dbReference>
<gene>
    <name evidence="3" type="ORF">niasHT_030442</name>
</gene>
<name>A0ABD2J6H4_9BILA</name>
<evidence type="ECO:0000256" key="1">
    <source>
        <dbReference type="SAM" id="MobiDB-lite"/>
    </source>
</evidence>
<dbReference type="CDD" id="cd15489">
    <property type="entry name" value="PHD_SF"/>
    <property type="match status" value="1"/>
</dbReference>
<dbReference type="SMART" id="SM01175">
    <property type="entry name" value="DUF4206"/>
    <property type="match status" value="1"/>
</dbReference>
<accession>A0ABD2J6H4</accession>
<dbReference type="InterPro" id="IPR052428">
    <property type="entry name" value="Autophagy_HostDef_Reg"/>
</dbReference>
<protein>
    <recommendedName>
        <fullName evidence="2">Rubicon Homology domain-containing protein</fullName>
    </recommendedName>
</protein>
<evidence type="ECO:0000259" key="2">
    <source>
        <dbReference type="SMART" id="SM01175"/>
    </source>
</evidence>
<dbReference type="InterPro" id="IPR025258">
    <property type="entry name" value="RH_dom"/>
</dbReference>
<organism evidence="3 4">
    <name type="scientific">Heterodera trifolii</name>
    <dbReference type="NCBI Taxonomy" id="157864"/>
    <lineage>
        <taxon>Eukaryota</taxon>
        <taxon>Metazoa</taxon>
        <taxon>Ecdysozoa</taxon>
        <taxon>Nematoda</taxon>
        <taxon>Chromadorea</taxon>
        <taxon>Rhabditida</taxon>
        <taxon>Tylenchina</taxon>
        <taxon>Tylenchomorpha</taxon>
        <taxon>Tylenchoidea</taxon>
        <taxon>Heteroderidae</taxon>
        <taxon>Heteroderinae</taxon>
        <taxon>Heterodera</taxon>
    </lineage>
</organism>